<dbReference type="Proteomes" id="UP000636956">
    <property type="component" value="Unassembled WGS sequence"/>
</dbReference>
<feature type="region of interest" description="Disordered" evidence="1">
    <location>
        <begin position="1"/>
        <end position="22"/>
    </location>
</feature>
<comment type="caution">
    <text evidence="2">The sequence shown here is derived from an EMBL/GenBank/DDBJ whole genome shotgun (WGS) entry which is preliminary data.</text>
</comment>
<gene>
    <name evidence="2" type="ORF">GCM10011372_09640</name>
</gene>
<evidence type="ECO:0000256" key="1">
    <source>
        <dbReference type="SAM" id="MobiDB-lite"/>
    </source>
</evidence>
<accession>A0A917PET3</accession>
<reference evidence="2" key="2">
    <citation type="submission" date="2020-09" db="EMBL/GenBank/DDBJ databases">
        <authorList>
            <person name="Sun Q."/>
            <person name="Zhou Y."/>
        </authorList>
    </citation>
    <scope>NUCLEOTIDE SEQUENCE</scope>
    <source>
        <strain evidence="2">CGMCC 1.8984</strain>
    </source>
</reference>
<dbReference type="Gene3D" id="3.20.20.80">
    <property type="entry name" value="Glycosidases"/>
    <property type="match status" value="1"/>
</dbReference>
<reference evidence="2" key="1">
    <citation type="journal article" date="2014" name="Int. J. Syst. Evol. Microbiol.">
        <title>Complete genome sequence of Corynebacterium casei LMG S-19264T (=DSM 44701T), isolated from a smear-ripened cheese.</title>
        <authorList>
            <consortium name="US DOE Joint Genome Institute (JGI-PGF)"/>
            <person name="Walter F."/>
            <person name="Albersmeier A."/>
            <person name="Kalinowski J."/>
            <person name="Ruckert C."/>
        </authorList>
    </citation>
    <scope>NUCLEOTIDE SEQUENCE</scope>
    <source>
        <strain evidence="2">CGMCC 1.8984</strain>
    </source>
</reference>
<sequence>MQYHSEFDHHRRPSRDRTPWNIAEQTGDDRVVPVFRDFAKLRERLVPYLAEEASESVRTSAPLMRPVHFDHPGLETAWTHPLQWMLDRVPVYVRAEAWPRLAEVFTP</sequence>
<evidence type="ECO:0000313" key="2">
    <source>
        <dbReference type="EMBL" id="GGJ73673.1"/>
    </source>
</evidence>
<keyword evidence="3" id="KW-1185">Reference proteome</keyword>
<dbReference type="EMBL" id="BMMD01000003">
    <property type="protein sequence ID" value="GGJ73673.1"/>
    <property type="molecule type" value="Genomic_DNA"/>
</dbReference>
<dbReference type="AlphaFoldDB" id="A0A917PET3"/>
<name>A0A917PET3_9MICO</name>
<organism evidence="2 3">
    <name type="scientific">Agromyces bauzanensis</name>
    <dbReference type="NCBI Taxonomy" id="1308924"/>
    <lineage>
        <taxon>Bacteria</taxon>
        <taxon>Bacillati</taxon>
        <taxon>Actinomycetota</taxon>
        <taxon>Actinomycetes</taxon>
        <taxon>Micrococcales</taxon>
        <taxon>Microbacteriaceae</taxon>
        <taxon>Agromyces</taxon>
    </lineage>
</organism>
<protein>
    <submittedName>
        <fullName evidence="2">Uncharacterized protein</fullName>
    </submittedName>
</protein>
<proteinExistence type="predicted"/>
<evidence type="ECO:0000313" key="3">
    <source>
        <dbReference type="Proteomes" id="UP000636956"/>
    </source>
</evidence>